<protein>
    <submittedName>
        <fullName evidence="1">DNA alkylation repair protein</fullName>
    </submittedName>
</protein>
<reference evidence="1 2" key="1">
    <citation type="submission" date="2018-06" db="EMBL/GenBank/DDBJ databases">
        <title>Streptacidiphilus pinicola sp. nov., isolated from pine grove soil.</title>
        <authorList>
            <person name="Roh S.G."/>
            <person name="Park S."/>
            <person name="Kim M.-K."/>
            <person name="Yun B.-R."/>
            <person name="Park J."/>
            <person name="Kim M.J."/>
            <person name="Kim Y.S."/>
            <person name="Kim S.B."/>
        </authorList>
    </citation>
    <scope>NUCLEOTIDE SEQUENCE [LARGE SCALE GENOMIC DNA]</scope>
    <source>
        <strain evidence="1 2">MMS16-CNU450</strain>
    </source>
</reference>
<dbReference type="InterPro" id="IPR016024">
    <property type="entry name" value="ARM-type_fold"/>
</dbReference>
<keyword evidence="2" id="KW-1185">Reference proteome</keyword>
<dbReference type="Gene3D" id="1.25.40.290">
    <property type="entry name" value="ARM repeat domains"/>
    <property type="match status" value="1"/>
</dbReference>
<gene>
    <name evidence="1" type="ORF">DN069_02410</name>
</gene>
<dbReference type="AlphaFoldDB" id="A0A2X0IRF7"/>
<dbReference type="OrthoDB" id="9797162at2"/>
<accession>A0A2X0IRF7</accession>
<organism evidence="1 2">
    <name type="scientific">Streptacidiphilus pinicola</name>
    <dbReference type="NCBI Taxonomy" id="2219663"/>
    <lineage>
        <taxon>Bacteria</taxon>
        <taxon>Bacillati</taxon>
        <taxon>Actinomycetota</taxon>
        <taxon>Actinomycetes</taxon>
        <taxon>Kitasatosporales</taxon>
        <taxon>Streptomycetaceae</taxon>
        <taxon>Streptacidiphilus</taxon>
    </lineage>
</organism>
<dbReference type="SUPFAM" id="SSF48371">
    <property type="entry name" value="ARM repeat"/>
    <property type="match status" value="1"/>
</dbReference>
<evidence type="ECO:0000313" key="1">
    <source>
        <dbReference type="EMBL" id="RAG87197.1"/>
    </source>
</evidence>
<dbReference type="EMBL" id="QKYN01000009">
    <property type="protein sequence ID" value="RAG87197.1"/>
    <property type="molecule type" value="Genomic_DNA"/>
</dbReference>
<comment type="caution">
    <text evidence="1">The sequence shown here is derived from an EMBL/GenBank/DDBJ whole genome shotgun (WGS) entry which is preliminary data.</text>
</comment>
<dbReference type="RefSeq" id="WP_111499053.1">
    <property type="nucleotide sequence ID" value="NZ_QKYN01000009.1"/>
</dbReference>
<sequence>MPFADQLISVECVEALAEVFTGVAPRRGWTGTRAVAASLPGMALSERARAVRDALLDDLPAGWSASEKIITRALDDPAFTGWMIWPVTEAVASLATADGSEAAFDAGLALLARLTPRLTGEFALRTFLNTDLDRTLAMAQTWTRHDDAQVRRLASEGTRPRLPWAKRVPALLARPAATQGVLDALHADPSDYVRRSVANHLNDLSRSDPALAVTTARRWTGTATPGTADAVAGVVRHGLRTLIKQAHPDALALLGYGAADHLSVDGPHLHSERVTIGETLTFDATITNTAAAPVKIAVDYVVHYRKANSQLVPRVYKLTTRNLAPGGKLALTRGQKFVPLSTRRLHPGGHALELQVNGTRYGYTAFHLQEP</sequence>
<name>A0A2X0IRF7_9ACTN</name>
<proteinExistence type="predicted"/>
<dbReference type="Proteomes" id="UP000248889">
    <property type="component" value="Unassembled WGS sequence"/>
</dbReference>
<evidence type="ECO:0000313" key="2">
    <source>
        <dbReference type="Proteomes" id="UP000248889"/>
    </source>
</evidence>